<dbReference type="EMBL" id="OZ035837">
    <property type="protein sequence ID" value="CAL1581509.1"/>
    <property type="molecule type" value="Genomic_DNA"/>
</dbReference>
<accession>A0AAV2K1A0</accession>
<evidence type="ECO:0000313" key="1">
    <source>
        <dbReference type="EMBL" id="CAL1581509.1"/>
    </source>
</evidence>
<protein>
    <submittedName>
        <fullName evidence="1">Uncharacterized protein</fullName>
    </submittedName>
</protein>
<dbReference type="AlphaFoldDB" id="A0AAV2K1A0"/>
<evidence type="ECO:0000313" key="2">
    <source>
        <dbReference type="Proteomes" id="UP001497482"/>
    </source>
</evidence>
<name>A0AAV2K1A0_KNICA</name>
<proteinExistence type="predicted"/>
<sequence length="189" mass="20759">MMVGGNQIRCYCLGEQPTTHGIAPCATQLTKITTKTWTEPNNNMDSLELTHLSKTSRTIKMQNATGHARYRSSACGNVASSVFFRSAQVTLWGSQKRSFQNQARIPDMAVSARRPTRGQQADKRSWRMGLTESVLGRGDGDESGPPLLCAYGRLIGSRGCHSGRRSCAERTALARPNVNRVFKAPVPNF</sequence>
<gene>
    <name evidence="1" type="ORF">KC01_LOCUS12264</name>
</gene>
<reference evidence="1 2" key="1">
    <citation type="submission" date="2024-04" db="EMBL/GenBank/DDBJ databases">
        <authorList>
            <person name="Waldvogel A.-M."/>
            <person name="Schoenle A."/>
        </authorList>
    </citation>
    <scope>NUCLEOTIDE SEQUENCE [LARGE SCALE GENOMIC DNA]</scope>
</reference>
<keyword evidence="2" id="KW-1185">Reference proteome</keyword>
<dbReference type="Proteomes" id="UP001497482">
    <property type="component" value="Chromosome 15"/>
</dbReference>
<organism evidence="1 2">
    <name type="scientific">Knipowitschia caucasica</name>
    <name type="common">Caucasian dwarf goby</name>
    <name type="synonym">Pomatoschistus caucasicus</name>
    <dbReference type="NCBI Taxonomy" id="637954"/>
    <lineage>
        <taxon>Eukaryota</taxon>
        <taxon>Metazoa</taxon>
        <taxon>Chordata</taxon>
        <taxon>Craniata</taxon>
        <taxon>Vertebrata</taxon>
        <taxon>Euteleostomi</taxon>
        <taxon>Actinopterygii</taxon>
        <taxon>Neopterygii</taxon>
        <taxon>Teleostei</taxon>
        <taxon>Neoteleostei</taxon>
        <taxon>Acanthomorphata</taxon>
        <taxon>Gobiaria</taxon>
        <taxon>Gobiiformes</taxon>
        <taxon>Gobioidei</taxon>
        <taxon>Gobiidae</taxon>
        <taxon>Gobiinae</taxon>
        <taxon>Knipowitschia</taxon>
    </lineage>
</organism>